<evidence type="ECO:0000313" key="2">
    <source>
        <dbReference type="EMBL" id="EET43109.1"/>
    </source>
</evidence>
<dbReference type="GO" id="GO:0006313">
    <property type="term" value="P:DNA transposition"/>
    <property type="evidence" value="ECO:0007669"/>
    <property type="project" value="InterPro"/>
</dbReference>
<dbReference type="eggNOG" id="COG1943">
    <property type="taxonomic scope" value="Bacteria"/>
</dbReference>
<dbReference type="SUPFAM" id="SSF143422">
    <property type="entry name" value="Transposase IS200-like"/>
    <property type="match status" value="1"/>
</dbReference>
<name>C6M9E2_NEISI</name>
<evidence type="ECO:0000259" key="1">
    <source>
        <dbReference type="SMART" id="SM01321"/>
    </source>
</evidence>
<sequence length="188" mass="21919">MSSENISFNEVKNLKQQAIPSPTLKPKTKILWRVIAETSLPAAHSFSPSNSPTRNRACLSNISASRTAYMDVQKQYPFETVAVCVLPNHIHAIWTLPLDDADYSLRWRLIKTKFSAHFPHAENLSASKQRRHERGIWQRRFYEHTVRDEIDLQRCTDYIHFNPVKHGLCGNVRDWAFSSFHRYVRDVL</sequence>
<dbReference type="InterPro" id="IPR036515">
    <property type="entry name" value="Transposase_17_sf"/>
</dbReference>
<keyword evidence="3" id="KW-1185">Reference proteome</keyword>
<dbReference type="EMBL" id="ACKO02000027">
    <property type="protein sequence ID" value="EET43109.1"/>
    <property type="molecule type" value="Genomic_DNA"/>
</dbReference>
<dbReference type="PANTHER" id="PTHR36966">
    <property type="entry name" value="REP-ASSOCIATED TYROSINE TRANSPOSASE"/>
    <property type="match status" value="1"/>
</dbReference>
<protein>
    <recommendedName>
        <fullName evidence="1">Transposase IS200-like domain-containing protein</fullName>
    </recommendedName>
</protein>
<dbReference type="Proteomes" id="UP000005365">
    <property type="component" value="Unassembled WGS sequence"/>
</dbReference>
<dbReference type="STRING" id="490.A6J88_08780"/>
<feature type="domain" description="Transposase IS200-like" evidence="1">
    <location>
        <begin position="47"/>
        <end position="162"/>
    </location>
</feature>
<gene>
    <name evidence="2" type="ORF">NEISICOT_03166</name>
</gene>
<dbReference type="AlphaFoldDB" id="C6M9E2"/>
<organism evidence="2 3">
    <name type="scientific">Neisseria sicca ATCC 29256</name>
    <dbReference type="NCBI Taxonomy" id="547045"/>
    <lineage>
        <taxon>Bacteria</taxon>
        <taxon>Pseudomonadati</taxon>
        <taxon>Pseudomonadota</taxon>
        <taxon>Betaproteobacteria</taxon>
        <taxon>Neisseriales</taxon>
        <taxon>Neisseriaceae</taxon>
        <taxon>Neisseria</taxon>
    </lineage>
</organism>
<dbReference type="InterPro" id="IPR052715">
    <property type="entry name" value="RAYT_transposase"/>
</dbReference>
<dbReference type="InterPro" id="IPR002686">
    <property type="entry name" value="Transposase_17"/>
</dbReference>
<evidence type="ECO:0000313" key="3">
    <source>
        <dbReference type="Proteomes" id="UP000005365"/>
    </source>
</evidence>
<comment type="caution">
    <text evidence="2">The sequence shown here is derived from an EMBL/GenBank/DDBJ whole genome shotgun (WGS) entry which is preliminary data.</text>
</comment>
<reference evidence="2" key="1">
    <citation type="submission" date="2009-07" db="EMBL/GenBank/DDBJ databases">
        <authorList>
            <person name="Weinstock G."/>
            <person name="Sodergren E."/>
            <person name="Clifton S."/>
            <person name="Fulton L."/>
            <person name="Fulton B."/>
            <person name="Courtney L."/>
            <person name="Fronick C."/>
            <person name="Harrison M."/>
            <person name="Strong C."/>
            <person name="Farmer C."/>
            <person name="Delahaunty K."/>
            <person name="Markovic C."/>
            <person name="Hall O."/>
            <person name="Minx P."/>
            <person name="Tomlinson C."/>
            <person name="Mitreva M."/>
            <person name="Nelson J."/>
            <person name="Hou S."/>
            <person name="Wollam A."/>
            <person name="Pepin K.H."/>
            <person name="Johnson M."/>
            <person name="Bhonagiri V."/>
            <person name="Nash W.E."/>
            <person name="Warren W."/>
            <person name="Chinwalla A."/>
            <person name="Mardis E.R."/>
            <person name="Wilson R.K."/>
        </authorList>
    </citation>
    <scope>NUCLEOTIDE SEQUENCE [LARGE SCALE GENOMIC DNA]</scope>
    <source>
        <strain evidence="2">ATCC 29256</strain>
    </source>
</reference>
<dbReference type="SMART" id="SM01321">
    <property type="entry name" value="Y1_Tnp"/>
    <property type="match status" value="1"/>
</dbReference>
<dbReference type="PANTHER" id="PTHR36966:SF1">
    <property type="entry name" value="REP-ASSOCIATED TYROSINE TRANSPOSASE"/>
    <property type="match status" value="1"/>
</dbReference>
<dbReference type="NCBIfam" id="NF047646">
    <property type="entry name" value="REP_Tyr_transpos"/>
    <property type="match status" value="1"/>
</dbReference>
<dbReference type="Gene3D" id="3.30.70.1290">
    <property type="entry name" value="Transposase IS200-like"/>
    <property type="match status" value="1"/>
</dbReference>
<dbReference type="GO" id="GO:0043565">
    <property type="term" value="F:sequence-specific DNA binding"/>
    <property type="evidence" value="ECO:0007669"/>
    <property type="project" value="TreeGrafter"/>
</dbReference>
<dbReference type="GO" id="GO:0004803">
    <property type="term" value="F:transposase activity"/>
    <property type="evidence" value="ECO:0007669"/>
    <property type="project" value="InterPro"/>
</dbReference>
<proteinExistence type="predicted"/>
<accession>C6M9E2</accession>